<evidence type="ECO:0000256" key="5">
    <source>
        <dbReference type="ARBA" id="ARBA00022741"/>
    </source>
</evidence>
<dbReference type="InterPro" id="IPR013759">
    <property type="entry name" value="Topo_IIA_B_C"/>
</dbReference>
<keyword evidence="8 11" id="KW-0799">Topoisomerase</keyword>
<dbReference type="CDD" id="cd16928">
    <property type="entry name" value="HATPase_GyrB-like"/>
    <property type="match status" value="1"/>
</dbReference>
<dbReference type="GO" id="GO:0006265">
    <property type="term" value="P:DNA topological change"/>
    <property type="evidence" value="ECO:0007669"/>
    <property type="project" value="UniProtKB-UniRule"/>
</dbReference>
<evidence type="ECO:0000256" key="3">
    <source>
        <dbReference type="ARBA" id="ARBA00010708"/>
    </source>
</evidence>
<evidence type="ECO:0000256" key="8">
    <source>
        <dbReference type="ARBA" id="ARBA00023029"/>
    </source>
</evidence>
<dbReference type="SMART" id="SM00433">
    <property type="entry name" value="TOP2c"/>
    <property type="match status" value="1"/>
</dbReference>
<evidence type="ECO:0000256" key="10">
    <source>
        <dbReference type="ARBA" id="ARBA00023235"/>
    </source>
</evidence>
<accession>A0A6T1YIR5</accession>
<dbReference type="Gene3D" id="3.40.50.670">
    <property type="match status" value="1"/>
</dbReference>
<dbReference type="PRINTS" id="PR01159">
    <property type="entry name" value="DNAGYRASEB"/>
</dbReference>
<dbReference type="FunFam" id="3.30.565.10:FF:000002">
    <property type="entry name" value="DNA gyrase subunit B"/>
    <property type="match status" value="1"/>
</dbReference>
<dbReference type="InterPro" id="IPR003594">
    <property type="entry name" value="HATPase_dom"/>
</dbReference>
<dbReference type="GO" id="GO:0005524">
    <property type="term" value="F:ATP binding"/>
    <property type="evidence" value="ECO:0007669"/>
    <property type="project" value="UniProtKB-UniRule"/>
</dbReference>
<comment type="similarity">
    <text evidence="11">Belongs to the type II topoisomerase family.</text>
</comment>
<dbReference type="GO" id="GO:0003918">
    <property type="term" value="F:DNA topoisomerase type II (double strand cut, ATP-hydrolyzing) activity"/>
    <property type="evidence" value="ECO:0007669"/>
    <property type="project" value="UniProtKB-UniRule"/>
</dbReference>
<organism evidence="14">
    <name type="scientific">Eutreptiella gymnastica</name>
    <dbReference type="NCBI Taxonomy" id="73025"/>
    <lineage>
        <taxon>Eukaryota</taxon>
        <taxon>Discoba</taxon>
        <taxon>Euglenozoa</taxon>
        <taxon>Euglenida</taxon>
        <taxon>Spirocuta</taxon>
        <taxon>Euglenophyceae</taxon>
        <taxon>Eutreptiales</taxon>
        <taxon>Eutreptiaceae</taxon>
        <taxon>Eutreptiella</taxon>
    </lineage>
</organism>
<keyword evidence="5 11" id="KW-0547">Nucleotide-binding</keyword>
<evidence type="ECO:0000256" key="1">
    <source>
        <dbReference type="ARBA" id="ARBA00000185"/>
    </source>
</evidence>
<dbReference type="InterPro" id="IPR020568">
    <property type="entry name" value="Ribosomal_Su5_D2-typ_SF"/>
</dbReference>
<dbReference type="InterPro" id="IPR001241">
    <property type="entry name" value="Topo_IIA"/>
</dbReference>
<evidence type="ECO:0000259" key="12">
    <source>
        <dbReference type="PROSITE" id="PS50880"/>
    </source>
</evidence>
<dbReference type="EMBL" id="HBJA01043954">
    <property type="protein sequence ID" value="CAE0804045.1"/>
    <property type="molecule type" value="Transcribed_RNA"/>
</dbReference>
<evidence type="ECO:0000256" key="6">
    <source>
        <dbReference type="ARBA" id="ARBA00022840"/>
    </source>
</evidence>
<proteinExistence type="inferred from homology"/>
<dbReference type="GO" id="GO:0046872">
    <property type="term" value="F:metal ion binding"/>
    <property type="evidence" value="ECO:0007669"/>
    <property type="project" value="UniProtKB-KW"/>
</dbReference>
<dbReference type="SUPFAM" id="SSF54211">
    <property type="entry name" value="Ribosomal protein S5 domain 2-like"/>
    <property type="match status" value="1"/>
</dbReference>
<comment type="subunit">
    <text evidence="11">Homodimer.</text>
</comment>
<dbReference type="Pfam" id="PF00204">
    <property type="entry name" value="DNA_gyraseB"/>
    <property type="match status" value="1"/>
</dbReference>
<comment type="similarity">
    <text evidence="3">Belongs to the type II topoisomerase GyrB family.</text>
</comment>
<reference evidence="14" key="1">
    <citation type="submission" date="2021-01" db="EMBL/GenBank/DDBJ databases">
        <authorList>
            <person name="Corre E."/>
            <person name="Pelletier E."/>
            <person name="Niang G."/>
            <person name="Scheremetjew M."/>
            <person name="Finn R."/>
            <person name="Kale V."/>
            <person name="Holt S."/>
            <person name="Cochrane G."/>
            <person name="Meng A."/>
            <person name="Brown T."/>
            <person name="Cohen L."/>
        </authorList>
    </citation>
    <scope>NUCLEOTIDE SEQUENCE</scope>
    <source>
        <strain evidence="14">CCMP1594</strain>
    </source>
</reference>
<dbReference type="Pfam" id="PF01751">
    <property type="entry name" value="Toprim"/>
    <property type="match status" value="1"/>
</dbReference>
<dbReference type="InterPro" id="IPR018522">
    <property type="entry name" value="TopoIIA_CS"/>
</dbReference>
<dbReference type="Pfam" id="PF02518">
    <property type="entry name" value="HATPase_c"/>
    <property type="match status" value="1"/>
</dbReference>
<keyword evidence="7" id="KW-0460">Magnesium</keyword>
<keyword evidence="4" id="KW-0479">Metal-binding</keyword>
<dbReference type="InterPro" id="IPR036890">
    <property type="entry name" value="HATPase_C_sf"/>
</dbReference>
<evidence type="ECO:0000256" key="7">
    <source>
        <dbReference type="ARBA" id="ARBA00022842"/>
    </source>
</evidence>
<dbReference type="AlphaFoldDB" id="A0A6T1YIR5"/>
<comment type="cofactor">
    <cofactor evidence="2">
        <name>Mg(2+)</name>
        <dbReference type="ChEBI" id="CHEBI:18420"/>
    </cofactor>
</comment>
<dbReference type="Gene3D" id="3.30.565.10">
    <property type="entry name" value="Histidine kinase-like ATPase, C-terminal domain"/>
    <property type="match status" value="1"/>
</dbReference>
<dbReference type="CDD" id="cd00822">
    <property type="entry name" value="TopoII_Trans_DNA_gyrase"/>
    <property type="match status" value="1"/>
</dbReference>
<feature type="domain" description="Toprim" evidence="12">
    <location>
        <begin position="492"/>
        <end position="606"/>
    </location>
</feature>
<dbReference type="PROSITE" id="PS00177">
    <property type="entry name" value="TOPOISOMERASE_II"/>
    <property type="match status" value="1"/>
</dbReference>
<evidence type="ECO:0000256" key="9">
    <source>
        <dbReference type="ARBA" id="ARBA00023125"/>
    </source>
</evidence>
<dbReference type="EMBL" id="HBJA01043955">
    <property type="protein sequence ID" value="CAE0804046.1"/>
    <property type="molecule type" value="Transcribed_RNA"/>
</dbReference>
<evidence type="ECO:0000256" key="4">
    <source>
        <dbReference type="ARBA" id="ARBA00022723"/>
    </source>
</evidence>
<dbReference type="NCBIfam" id="NF004189">
    <property type="entry name" value="PRK05644.1"/>
    <property type="match status" value="1"/>
</dbReference>
<dbReference type="InterPro" id="IPR013760">
    <property type="entry name" value="Topo_IIA-like_dom_sf"/>
</dbReference>
<dbReference type="InterPro" id="IPR013506">
    <property type="entry name" value="Topo_IIA_bsu_dom2"/>
</dbReference>
<dbReference type="Pfam" id="PF00986">
    <property type="entry name" value="DNA_gyraseB_C"/>
    <property type="match status" value="1"/>
</dbReference>
<comment type="catalytic activity">
    <reaction evidence="1 11">
        <text>ATP-dependent breakage, passage and rejoining of double-stranded DNA.</text>
        <dbReference type="EC" id="5.6.2.2"/>
    </reaction>
</comment>
<dbReference type="SUPFAM" id="SSF56719">
    <property type="entry name" value="Type II DNA topoisomerase"/>
    <property type="match status" value="1"/>
</dbReference>
<evidence type="ECO:0000256" key="11">
    <source>
        <dbReference type="RuleBase" id="RU362094"/>
    </source>
</evidence>
<keyword evidence="6 11" id="KW-0067">ATP-binding</keyword>
<keyword evidence="9 11" id="KW-0238">DNA-binding</keyword>
<name>A0A6T1YIR5_9EUGL</name>
<dbReference type="InterPro" id="IPR002288">
    <property type="entry name" value="DNA_gyrase_B_C"/>
</dbReference>
<dbReference type="GO" id="GO:0003677">
    <property type="term" value="F:DNA binding"/>
    <property type="evidence" value="ECO:0007669"/>
    <property type="project" value="UniProtKB-UniRule"/>
</dbReference>
<dbReference type="PANTHER" id="PTHR45866:SF1">
    <property type="entry name" value="DNA GYRASE SUBUNIT B, MITOCHONDRIAL"/>
    <property type="match status" value="1"/>
</dbReference>
<evidence type="ECO:0000313" key="13">
    <source>
        <dbReference type="EMBL" id="CAE0804045.1"/>
    </source>
</evidence>
<dbReference type="PRINTS" id="PR00418">
    <property type="entry name" value="TPI2FAMILY"/>
</dbReference>
<dbReference type="SUPFAM" id="SSF55874">
    <property type="entry name" value="ATPase domain of HSP90 chaperone/DNA topoisomerase II/histidine kinase"/>
    <property type="match status" value="1"/>
</dbReference>
<dbReference type="SMART" id="SM00387">
    <property type="entry name" value="HATPase_c"/>
    <property type="match status" value="1"/>
</dbReference>
<protein>
    <recommendedName>
        <fullName evidence="11">DNA topoisomerase 2</fullName>
        <ecNumber evidence="11">5.6.2.2</ecNumber>
    </recommendedName>
</protein>
<evidence type="ECO:0000256" key="2">
    <source>
        <dbReference type="ARBA" id="ARBA00001946"/>
    </source>
</evidence>
<sequence>MSVQAASIWQQPAVVQACPRCGRRSQASLLPEFRRGGQIARHSTVLMATKDSDVGPPKATAATHENVYGAAQIQVLEGLEPVRKRPGMYIGSTGPEGLLHLIYEIVDNAVDEAQAGYAKEVDVIIESDGSCSVSDDGRGIPCDTHAKTGKSALETVLTVLHAGGKFDSASYKVSGGLHGVGISVVNALSDNLSVKVHRQGMEYYQEYAKGKPTMEVEQRMLEPSENASQGTTVNFLPDASIFKEGIVFDTTALVTRLREIAFLNGGVSIHFEDRRQAALDSDGNPTRKHFKYDGGVSEFVQHVCEGNTALHDPIYVARTVEDVKVEVALLWCSEQYSEKILGFANSIPTPDGGTHVTGLKTCLTYAINTVARQLDKVKESEQDLAGAYLREGLTAIVSVKVPDPEFEGQTKTKLGNPNIRGIVRAAISQDLMDHFTVHPDVLDKVLEKARLALKAAQAAKRARELIRSKEGLKASGLPGKLADCSSKDPLDSEIFIVEGDSAGGSAKQARDRRTQAILPLRGKILNVEKAQEQKLYGNAEVQNLICGLGLGAMNDDFKDQLRYHKIIVLTDADVDGAHICALLLTFFYRYNKELYNKGHIYIATPPLYKVVAGKQKQYCHSDAELAQIVKGLGGKSHSIQRFKGLGEMMPQELYDTTMDPEKRVLKRVALQDVEATEKVVTALMGKAVGQRQDMIRDFLSTVDLDALDI</sequence>
<keyword evidence="10 11" id="KW-0413">Isomerase</keyword>
<dbReference type="Gene3D" id="3.30.230.10">
    <property type="match status" value="1"/>
</dbReference>
<dbReference type="InterPro" id="IPR000565">
    <property type="entry name" value="Topo_IIA_B"/>
</dbReference>
<dbReference type="EC" id="5.6.2.2" evidence="11"/>
<comment type="function">
    <text evidence="11">Control of topological states of DNA by transient breakage and subsequent rejoining of DNA strands. Topoisomerase II makes double-strand breaks.</text>
</comment>
<dbReference type="PROSITE" id="PS50880">
    <property type="entry name" value="TOPRIM"/>
    <property type="match status" value="1"/>
</dbReference>
<evidence type="ECO:0000313" key="14">
    <source>
        <dbReference type="EMBL" id="CAE0804046.1"/>
    </source>
</evidence>
<gene>
    <name evidence="13" type="ORF">EGYM00163_LOCUS15169</name>
    <name evidence="14" type="ORF">EGYM00163_LOCUS15170</name>
</gene>
<dbReference type="InterPro" id="IPR014721">
    <property type="entry name" value="Ribsml_uS5_D2-typ_fold_subgr"/>
</dbReference>
<dbReference type="InterPro" id="IPR006171">
    <property type="entry name" value="TOPRIM_dom"/>
</dbReference>
<dbReference type="PANTHER" id="PTHR45866">
    <property type="entry name" value="DNA GYRASE/TOPOISOMERASE SUBUNIT B"/>
    <property type="match status" value="1"/>
</dbReference>